<dbReference type="Pfam" id="PF03466">
    <property type="entry name" value="LysR_substrate"/>
    <property type="match status" value="1"/>
</dbReference>
<dbReference type="InterPro" id="IPR000847">
    <property type="entry name" value="LysR_HTH_N"/>
</dbReference>
<reference evidence="7" key="1">
    <citation type="submission" date="2016-10" db="EMBL/GenBank/DDBJ databases">
        <authorList>
            <person name="Varghese N."/>
            <person name="Submissions S."/>
        </authorList>
    </citation>
    <scope>NUCLEOTIDE SEQUENCE [LARGE SCALE GENOMIC DNA]</scope>
    <source>
        <strain evidence="7">CGMCC 1.9108</strain>
    </source>
</reference>
<accession>A0A1G7DRH0</accession>
<dbReference type="PANTHER" id="PTHR30537">
    <property type="entry name" value="HTH-TYPE TRANSCRIPTIONAL REGULATOR"/>
    <property type="match status" value="1"/>
</dbReference>
<dbReference type="Proteomes" id="UP000199628">
    <property type="component" value="Unassembled WGS sequence"/>
</dbReference>
<feature type="domain" description="HTH lysR-type" evidence="5">
    <location>
        <begin position="1"/>
        <end position="32"/>
    </location>
</feature>
<dbReference type="InterPro" id="IPR005119">
    <property type="entry name" value="LysR_subst-bd"/>
</dbReference>
<keyword evidence="3" id="KW-0238">DNA-binding</keyword>
<dbReference type="InterPro" id="IPR058163">
    <property type="entry name" value="LysR-type_TF_proteobact-type"/>
</dbReference>
<dbReference type="InterPro" id="IPR036388">
    <property type="entry name" value="WH-like_DNA-bd_sf"/>
</dbReference>
<dbReference type="GO" id="GO:0003700">
    <property type="term" value="F:DNA-binding transcription factor activity"/>
    <property type="evidence" value="ECO:0007669"/>
    <property type="project" value="InterPro"/>
</dbReference>
<dbReference type="GO" id="GO:0003677">
    <property type="term" value="F:DNA binding"/>
    <property type="evidence" value="ECO:0007669"/>
    <property type="project" value="UniProtKB-KW"/>
</dbReference>
<dbReference type="STRING" id="639004.SAMN04488239_12212"/>
<dbReference type="InterPro" id="IPR036390">
    <property type="entry name" value="WH_DNA-bd_sf"/>
</dbReference>
<evidence type="ECO:0000313" key="7">
    <source>
        <dbReference type="Proteomes" id="UP000199628"/>
    </source>
</evidence>
<organism evidence="6 7">
    <name type="scientific">Ruegeria marina</name>
    <dbReference type="NCBI Taxonomy" id="639004"/>
    <lineage>
        <taxon>Bacteria</taxon>
        <taxon>Pseudomonadati</taxon>
        <taxon>Pseudomonadota</taxon>
        <taxon>Alphaproteobacteria</taxon>
        <taxon>Rhodobacterales</taxon>
        <taxon>Roseobacteraceae</taxon>
        <taxon>Ruegeria</taxon>
    </lineage>
</organism>
<dbReference type="SUPFAM" id="SSF46785">
    <property type="entry name" value="Winged helix' DNA-binding domain"/>
    <property type="match status" value="1"/>
</dbReference>
<evidence type="ECO:0000259" key="5">
    <source>
        <dbReference type="PROSITE" id="PS50931"/>
    </source>
</evidence>
<dbReference type="Gene3D" id="3.40.190.10">
    <property type="entry name" value="Periplasmic binding protein-like II"/>
    <property type="match status" value="2"/>
</dbReference>
<sequence length="269" mass="29591">MTPGAVARQVHLLEDRFSVQLVTRKGPQITLTTAGVAALPSLRRGFEELQRSVAEIRRATETPSITLSADTTFAAMWLAPRLKEFHEAEAPARVRIVSQTDIGTTVPDYVDIIVSSFLPCPPGFSEQLLHKETLIPVMSPKLFEQLRPKAPADLARADLIVIDAVVDDDANALGWPFWFAHHGVTLAKDAPMLQVSLNILAYQAAVTHQGVVLASHPLVREYLERGDLIAPFGPEYGIDVPRYAFVKETLASPLVERFLAWLSEHSASI</sequence>
<proteinExistence type="inferred from homology"/>
<dbReference type="EMBL" id="FMZV01000022">
    <property type="protein sequence ID" value="SDE53756.1"/>
    <property type="molecule type" value="Genomic_DNA"/>
</dbReference>
<dbReference type="PANTHER" id="PTHR30537:SF5">
    <property type="entry name" value="HTH-TYPE TRANSCRIPTIONAL ACTIVATOR TTDR-RELATED"/>
    <property type="match status" value="1"/>
</dbReference>
<keyword evidence="2" id="KW-0805">Transcription regulation</keyword>
<name>A0A1G7DRH0_9RHOB</name>
<dbReference type="AlphaFoldDB" id="A0A1G7DRH0"/>
<dbReference type="SUPFAM" id="SSF53850">
    <property type="entry name" value="Periplasmic binding protein-like II"/>
    <property type="match status" value="1"/>
</dbReference>
<gene>
    <name evidence="6" type="ORF">SAMN04488239_12212</name>
</gene>
<evidence type="ECO:0000313" key="6">
    <source>
        <dbReference type="EMBL" id="SDE53756.1"/>
    </source>
</evidence>
<keyword evidence="4" id="KW-0804">Transcription</keyword>
<evidence type="ECO:0000256" key="4">
    <source>
        <dbReference type="ARBA" id="ARBA00023163"/>
    </source>
</evidence>
<protein>
    <submittedName>
        <fullName evidence="6">LysR family transcriptional regulator, glycine cleavage system transcriptional activator</fullName>
    </submittedName>
</protein>
<evidence type="ECO:0000256" key="1">
    <source>
        <dbReference type="ARBA" id="ARBA00009437"/>
    </source>
</evidence>
<evidence type="ECO:0000256" key="3">
    <source>
        <dbReference type="ARBA" id="ARBA00023125"/>
    </source>
</evidence>
<evidence type="ECO:0000256" key="2">
    <source>
        <dbReference type="ARBA" id="ARBA00023015"/>
    </source>
</evidence>
<dbReference type="Gene3D" id="1.10.10.10">
    <property type="entry name" value="Winged helix-like DNA-binding domain superfamily/Winged helix DNA-binding domain"/>
    <property type="match status" value="1"/>
</dbReference>
<comment type="similarity">
    <text evidence="1">Belongs to the LysR transcriptional regulatory family.</text>
</comment>
<keyword evidence="7" id="KW-1185">Reference proteome</keyword>
<dbReference type="PROSITE" id="PS50931">
    <property type="entry name" value="HTH_LYSR"/>
    <property type="match status" value="1"/>
</dbReference>